<comment type="caution">
    <text evidence="1">The sequence shown here is derived from an EMBL/GenBank/DDBJ whole genome shotgun (WGS) entry which is preliminary data.</text>
</comment>
<dbReference type="OrthoDB" id="3350591at2759"/>
<dbReference type="PANTHER" id="PTHR38797:SF4">
    <property type="entry name" value="NUCLEAR PORE COMPLEX PROTEIN NUP85"/>
    <property type="match status" value="1"/>
</dbReference>
<reference evidence="1 2" key="1">
    <citation type="submission" date="2015-09" db="EMBL/GenBank/DDBJ databases">
        <title>Draft genome of a European isolate of the apple canker pathogen Neonectria ditissima.</title>
        <authorList>
            <person name="Gomez-Cortecero A."/>
            <person name="Harrison R.J."/>
            <person name="Armitage A.D."/>
        </authorList>
    </citation>
    <scope>NUCLEOTIDE SEQUENCE [LARGE SCALE GENOMIC DNA]</scope>
    <source>
        <strain evidence="1 2">R09/05</strain>
    </source>
</reference>
<keyword evidence="2" id="KW-1185">Reference proteome</keyword>
<name>A0A0P7AH36_9HYPO</name>
<dbReference type="Proteomes" id="UP000050424">
    <property type="component" value="Unassembled WGS sequence"/>
</dbReference>
<proteinExistence type="predicted"/>
<sequence>MTDDFFRKAPSTFASYNITQDQIDTLEACVNGKTTPEDAAAVLTAYPEASPTPLEMQQRLGGLWTLLNDTAVGIMSAQSKIIAILQVIRTLPRIEEPKGEGEDYINLDDGFVWRELSGWAIDWADNYNRMGASIRDLNFTPADRNMLDYAARFTIDPSQGQERAARKQAWISANAYTARLALTSDVALTSYGAALERARYVIKRALEREGDDTEPDDLEAAAQLFIYAAPELYRPSTDTTTNMPSKDNVWNDRRGCYMGRWDFWMDRWASLAREEGFSTEVRTAADEAFKAMQRVES</sequence>
<gene>
    <name evidence="1" type="ORF">AK830_g9864</name>
</gene>
<dbReference type="AlphaFoldDB" id="A0A0P7AH36"/>
<accession>A0A0P7AH36</accession>
<dbReference type="EMBL" id="LKCW01000193">
    <property type="protein sequence ID" value="KPM36718.1"/>
    <property type="molecule type" value="Genomic_DNA"/>
</dbReference>
<evidence type="ECO:0000313" key="2">
    <source>
        <dbReference type="Proteomes" id="UP000050424"/>
    </source>
</evidence>
<protein>
    <submittedName>
        <fullName evidence="1">Uncharacterized protein</fullName>
    </submittedName>
</protein>
<organism evidence="1 2">
    <name type="scientific">Neonectria ditissima</name>
    <dbReference type="NCBI Taxonomy" id="78410"/>
    <lineage>
        <taxon>Eukaryota</taxon>
        <taxon>Fungi</taxon>
        <taxon>Dikarya</taxon>
        <taxon>Ascomycota</taxon>
        <taxon>Pezizomycotina</taxon>
        <taxon>Sordariomycetes</taxon>
        <taxon>Hypocreomycetidae</taxon>
        <taxon>Hypocreales</taxon>
        <taxon>Nectriaceae</taxon>
        <taxon>Neonectria</taxon>
    </lineage>
</organism>
<dbReference type="Pfam" id="PF12311">
    <property type="entry name" value="DUF3632"/>
    <property type="match status" value="1"/>
</dbReference>
<dbReference type="InterPro" id="IPR022085">
    <property type="entry name" value="OpdG"/>
</dbReference>
<dbReference type="PANTHER" id="PTHR38797">
    <property type="entry name" value="NUCLEAR PORE COMPLEX PROTEIN NUP85-RELATED"/>
    <property type="match status" value="1"/>
</dbReference>
<evidence type="ECO:0000313" key="1">
    <source>
        <dbReference type="EMBL" id="KPM36718.1"/>
    </source>
</evidence>
<dbReference type="InterPro" id="IPR053204">
    <property type="entry name" value="Oxopyrrolidines_Biosynth-assoc"/>
</dbReference>